<sequence length="154" mass="17818">PGHFMRLAIEKGFYKDQEQALADIRNMTIQSVGKGGYSHPEGISTTWHSESNLDRFGCPVHTGNSSYYSGFYHTDVLIPGELTKDERLLHEIENSDPMIFNWNVLFYVSLEEFPIDDPYYGEFIGIPVDDASMFFNSFQPRKFENKPLYEKEDD</sequence>
<dbReference type="EMBL" id="ASUG01000076">
    <property type="protein sequence ID" value="EOW88016.1"/>
    <property type="molecule type" value="Genomic_DNA"/>
</dbReference>
<accession>S1P6M3</accession>
<feature type="non-terminal residue" evidence="1">
    <location>
        <position position="1"/>
    </location>
</feature>
<proteinExistence type="predicted"/>
<name>S1P6M3_ECOLX</name>
<evidence type="ECO:0000313" key="2">
    <source>
        <dbReference type="Proteomes" id="UP000014179"/>
    </source>
</evidence>
<dbReference type="HOGENOM" id="CLU_1699219_0_0_6"/>
<evidence type="ECO:0000313" key="1">
    <source>
        <dbReference type="EMBL" id="EOW88016.1"/>
    </source>
</evidence>
<gene>
    <name evidence="1" type="ORF">A13A_05375</name>
</gene>
<dbReference type="PATRIC" id="fig|1181728.3.peg.5560"/>
<comment type="caution">
    <text evidence="1">The sequence shown here is derived from an EMBL/GenBank/DDBJ whole genome shotgun (WGS) entry which is preliminary data.</text>
</comment>
<reference evidence="1 2" key="1">
    <citation type="submission" date="2013-01" db="EMBL/GenBank/DDBJ databases">
        <title>The Genome Sequence of Escherichia coli KTE182.</title>
        <authorList>
            <consortium name="The Broad Institute Genome Sequencing Platform"/>
            <consortium name="The Broad Institute Genome Sequencing Center for Infectious Disease"/>
            <person name="Feldgarden M."/>
            <person name="Nielsen K.L."/>
            <person name="Frimodt-Moller N."/>
            <person name="Andersen P.S."/>
            <person name="Walker B."/>
            <person name="Young S.K."/>
            <person name="Zeng Q."/>
            <person name="Gargeya S."/>
            <person name="Fitzgerald M."/>
            <person name="Haas B."/>
            <person name="Abouelleil A."/>
            <person name="Alvarado L."/>
            <person name="Arachchi H.M."/>
            <person name="Berlin A.M."/>
            <person name="Chapman S.B."/>
            <person name="Dewar J."/>
            <person name="Goldberg J."/>
            <person name="Griggs A."/>
            <person name="Gujja S."/>
            <person name="Hansen M."/>
            <person name="Howarth C."/>
            <person name="Imamovic A."/>
            <person name="Larimer J."/>
            <person name="McCowan C."/>
            <person name="Murphy C."/>
            <person name="Neiman D."/>
            <person name="Pearson M."/>
            <person name="Priest M."/>
            <person name="Roberts A."/>
            <person name="Saif S."/>
            <person name="Shea T."/>
            <person name="Sisk P."/>
            <person name="Sykes S."/>
            <person name="Wortman J."/>
            <person name="Nusbaum C."/>
            <person name="Birren B."/>
        </authorList>
    </citation>
    <scope>NUCLEOTIDE SEQUENCE [LARGE SCALE GENOMIC DNA]</scope>
    <source>
        <strain evidence="1 2">KTE182</strain>
    </source>
</reference>
<dbReference type="AlphaFoldDB" id="S1P6M3"/>
<dbReference type="Proteomes" id="UP000014179">
    <property type="component" value="Unassembled WGS sequence"/>
</dbReference>
<protein>
    <submittedName>
        <fullName evidence="1">Uncharacterized protein</fullName>
    </submittedName>
</protein>
<organism evidence="1 2">
    <name type="scientific">Escherichia coli KTE182</name>
    <dbReference type="NCBI Taxonomy" id="1181728"/>
    <lineage>
        <taxon>Bacteria</taxon>
        <taxon>Pseudomonadati</taxon>
        <taxon>Pseudomonadota</taxon>
        <taxon>Gammaproteobacteria</taxon>
        <taxon>Enterobacterales</taxon>
        <taxon>Enterobacteriaceae</taxon>
        <taxon>Escherichia</taxon>
    </lineage>
</organism>